<sequence length="266" mass="28369">MNRKTVLTIAGSDSSGGAGIQADLKTMTALGLYGMSVITALTAQNTTGVYGILDVEPEFVAKQLDCVFQDIFPDAIKIGMVSRPDIILAIAEKLREYQAQPVVLDPVMVSTSGSRLLKEEAVDTLCSHLLPLAALATPNIPEAEILSGHPIKDQEQMEEAAREISRRFGTAVLVKGGHHTSDADDVLCMDDKICWFHGQRIENPNTHGTGCTLSSAIACGLAKGLSMEESISRAKEYLSGALASGLDLGKGSGPLDHCYLTDRRNV</sequence>
<dbReference type="CDD" id="cd01169">
    <property type="entry name" value="HMPP_kinase"/>
    <property type="match status" value="1"/>
</dbReference>
<dbReference type="Proteomes" id="UP000886804">
    <property type="component" value="Unassembled WGS sequence"/>
</dbReference>
<keyword evidence="10 17" id="KW-0418">Kinase</keyword>
<evidence type="ECO:0000256" key="2">
    <source>
        <dbReference type="ARBA" id="ARBA00000565"/>
    </source>
</evidence>
<evidence type="ECO:0000256" key="7">
    <source>
        <dbReference type="ARBA" id="ARBA00019161"/>
    </source>
</evidence>
<keyword evidence="12" id="KW-0784">Thiamine biosynthesis</keyword>
<evidence type="ECO:0000256" key="5">
    <source>
        <dbReference type="ARBA" id="ARBA00012135"/>
    </source>
</evidence>
<organism evidence="17 18">
    <name type="scientific">Candidatus Enterocloster faecavium</name>
    <dbReference type="NCBI Taxonomy" id="2838560"/>
    <lineage>
        <taxon>Bacteria</taxon>
        <taxon>Bacillati</taxon>
        <taxon>Bacillota</taxon>
        <taxon>Clostridia</taxon>
        <taxon>Lachnospirales</taxon>
        <taxon>Lachnospiraceae</taxon>
        <taxon>Enterocloster</taxon>
    </lineage>
</organism>
<comment type="similarity">
    <text evidence="4">Belongs to the ThiD family.</text>
</comment>
<dbReference type="SUPFAM" id="SSF53613">
    <property type="entry name" value="Ribokinase-like"/>
    <property type="match status" value="1"/>
</dbReference>
<dbReference type="PANTHER" id="PTHR20858:SF17">
    <property type="entry name" value="HYDROXYMETHYLPYRIMIDINE_PHOSPHOMETHYLPYRIMIDINE KINASE THI20-RELATED"/>
    <property type="match status" value="1"/>
</dbReference>
<dbReference type="GO" id="GO:0005524">
    <property type="term" value="F:ATP binding"/>
    <property type="evidence" value="ECO:0007669"/>
    <property type="project" value="UniProtKB-KW"/>
</dbReference>
<dbReference type="GO" id="GO:0008972">
    <property type="term" value="F:phosphomethylpyrimidine kinase activity"/>
    <property type="evidence" value="ECO:0007669"/>
    <property type="project" value="UniProtKB-EC"/>
</dbReference>
<dbReference type="GO" id="GO:0008902">
    <property type="term" value="F:hydroxymethylpyrimidine kinase activity"/>
    <property type="evidence" value="ECO:0007669"/>
    <property type="project" value="UniProtKB-EC"/>
</dbReference>
<gene>
    <name evidence="17" type="primary">thiD</name>
    <name evidence="17" type="ORF">H9716_00320</name>
</gene>
<proteinExistence type="inferred from homology"/>
<dbReference type="GO" id="GO:0009228">
    <property type="term" value="P:thiamine biosynthetic process"/>
    <property type="evidence" value="ECO:0007669"/>
    <property type="project" value="UniProtKB-KW"/>
</dbReference>
<evidence type="ECO:0000256" key="14">
    <source>
        <dbReference type="ARBA" id="ARBA00042102"/>
    </source>
</evidence>
<evidence type="ECO:0000256" key="10">
    <source>
        <dbReference type="ARBA" id="ARBA00022777"/>
    </source>
</evidence>
<evidence type="ECO:0000256" key="3">
    <source>
        <dbReference type="ARBA" id="ARBA00004769"/>
    </source>
</evidence>
<dbReference type="Pfam" id="PF08543">
    <property type="entry name" value="Phos_pyr_kin"/>
    <property type="match status" value="1"/>
</dbReference>
<evidence type="ECO:0000256" key="8">
    <source>
        <dbReference type="ARBA" id="ARBA00022679"/>
    </source>
</evidence>
<name>A0A9D2L5F2_9FIRM</name>
<keyword evidence="11" id="KW-0067">ATP-binding</keyword>
<evidence type="ECO:0000256" key="15">
    <source>
        <dbReference type="ARBA" id="ARBA00043176"/>
    </source>
</evidence>
<comment type="pathway">
    <text evidence="13">Cofactor biosynthesis; thiamine diphosphate biosynthesis; 4-amino-2-methyl-5-diphosphomethylpyrimidine from 5-amino-1-(5-phospho-D-ribosyl)imidazole: step 2/3.</text>
</comment>
<keyword evidence="8 17" id="KW-0808">Transferase</keyword>
<evidence type="ECO:0000256" key="13">
    <source>
        <dbReference type="ARBA" id="ARBA00037917"/>
    </source>
</evidence>
<dbReference type="Gene3D" id="3.40.1190.20">
    <property type="match status" value="1"/>
</dbReference>
<dbReference type="AlphaFoldDB" id="A0A9D2L5F2"/>
<feature type="domain" description="Pyridoxamine kinase/Phosphomethylpyrimidine kinase" evidence="16">
    <location>
        <begin position="13"/>
        <end position="256"/>
    </location>
</feature>
<dbReference type="InterPro" id="IPR004399">
    <property type="entry name" value="HMP/HMP-P_kinase_dom"/>
</dbReference>
<accession>A0A9D2L5F2</accession>
<evidence type="ECO:0000256" key="4">
    <source>
        <dbReference type="ARBA" id="ARBA00009879"/>
    </source>
</evidence>
<dbReference type="NCBIfam" id="TIGR00097">
    <property type="entry name" value="HMP-P_kinase"/>
    <property type="match status" value="1"/>
</dbReference>
<evidence type="ECO:0000256" key="9">
    <source>
        <dbReference type="ARBA" id="ARBA00022741"/>
    </source>
</evidence>
<comment type="catalytic activity">
    <reaction evidence="2">
        <text>4-amino-2-methyl-5-(phosphooxymethyl)pyrimidine + ATP = 4-amino-2-methyl-5-(diphosphooxymethyl)pyrimidine + ADP</text>
        <dbReference type="Rhea" id="RHEA:19893"/>
        <dbReference type="ChEBI" id="CHEBI:30616"/>
        <dbReference type="ChEBI" id="CHEBI:57841"/>
        <dbReference type="ChEBI" id="CHEBI:58354"/>
        <dbReference type="ChEBI" id="CHEBI:456216"/>
        <dbReference type="EC" id="2.7.4.7"/>
    </reaction>
</comment>
<evidence type="ECO:0000256" key="12">
    <source>
        <dbReference type="ARBA" id="ARBA00022977"/>
    </source>
</evidence>
<dbReference type="EC" id="2.7.1.49" evidence="5"/>
<keyword evidence="9" id="KW-0547">Nucleotide-binding</keyword>
<evidence type="ECO:0000256" key="1">
    <source>
        <dbReference type="ARBA" id="ARBA00000151"/>
    </source>
</evidence>
<comment type="catalytic activity">
    <reaction evidence="1">
        <text>4-amino-5-hydroxymethyl-2-methylpyrimidine + ATP = 4-amino-2-methyl-5-(phosphooxymethyl)pyrimidine + ADP + H(+)</text>
        <dbReference type="Rhea" id="RHEA:23096"/>
        <dbReference type="ChEBI" id="CHEBI:15378"/>
        <dbReference type="ChEBI" id="CHEBI:16892"/>
        <dbReference type="ChEBI" id="CHEBI:30616"/>
        <dbReference type="ChEBI" id="CHEBI:58354"/>
        <dbReference type="ChEBI" id="CHEBI:456216"/>
        <dbReference type="EC" id="2.7.1.49"/>
    </reaction>
</comment>
<evidence type="ECO:0000256" key="11">
    <source>
        <dbReference type="ARBA" id="ARBA00022840"/>
    </source>
</evidence>
<dbReference type="FunFam" id="3.40.1190.20:FF:000003">
    <property type="entry name" value="Phosphomethylpyrimidine kinase ThiD"/>
    <property type="match status" value="1"/>
</dbReference>
<evidence type="ECO:0000256" key="6">
    <source>
        <dbReference type="ARBA" id="ARBA00012963"/>
    </source>
</evidence>
<dbReference type="GO" id="GO:0005829">
    <property type="term" value="C:cytosol"/>
    <property type="evidence" value="ECO:0007669"/>
    <property type="project" value="TreeGrafter"/>
</dbReference>
<reference evidence="17" key="1">
    <citation type="journal article" date="2021" name="PeerJ">
        <title>Extensive microbial diversity within the chicken gut microbiome revealed by metagenomics and culture.</title>
        <authorList>
            <person name="Gilroy R."/>
            <person name="Ravi A."/>
            <person name="Getino M."/>
            <person name="Pursley I."/>
            <person name="Horton D.L."/>
            <person name="Alikhan N.F."/>
            <person name="Baker D."/>
            <person name="Gharbi K."/>
            <person name="Hall N."/>
            <person name="Watson M."/>
            <person name="Adriaenssens E.M."/>
            <person name="Foster-Nyarko E."/>
            <person name="Jarju S."/>
            <person name="Secka A."/>
            <person name="Antonio M."/>
            <person name="Oren A."/>
            <person name="Chaudhuri R.R."/>
            <person name="La Ragione R."/>
            <person name="Hildebrand F."/>
            <person name="Pallen M.J."/>
        </authorList>
    </citation>
    <scope>NUCLEOTIDE SEQUENCE</scope>
    <source>
        <strain evidence="17">CHK188-4685</strain>
    </source>
</reference>
<dbReference type="EMBL" id="DWYS01000004">
    <property type="protein sequence ID" value="HJB06300.1"/>
    <property type="molecule type" value="Genomic_DNA"/>
</dbReference>
<comment type="caution">
    <text evidence="17">The sequence shown here is derived from an EMBL/GenBank/DDBJ whole genome shotgun (WGS) entry which is preliminary data.</text>
</comment>
<reference evidence="17" key="2">
    <citation type="submission" date="2021-04" db="EMBL/GenBank/DDBJ databases">
        <authorList>
            <person name="Gilroy R."/>
        </authorList>
    </citation>
    <scope>NUCLEOTIDE SEQUENCE</scope>
    <source>
        <strain evidence="17">CHK188-4685</strain>
    </source>
</reference>
<protein>
    <recommendedName>
        <fullName evidence="7">Hydroxymethylpyrimidine/phosphomethylpyrimidine kinase</fullName>
        <ecNumber evidence="5">2.7.1.49</ecNumber>
        <ecNumber evidence="6">2.7.4.7</ecNumber>
    </recommendedName>
    <alternativeName>
        <fullName evidence="14">Hydroxymethylpyrimidine kinase</fullName>
    </alternativeName>
    <alternativeName>
        <fullName evidence="15">Hydroxymethylpyrimidine phosphate kinase</fullName>
    </alternativeName>
</protein>
<evidence type="ECO:0000313" key="17">
    <source>
        <dbReference type="EMBL" id="HJB06300.1"/>
    </source>
</evidence>
<dbReference type="InterPro" id="IPR029056">
    <property type="entry name" value="Ribokinase-like"/>
</dbReference>
<dbReference type="InterPro" id="IPR013749">
    <property type="entry name" value="PM/HMP-P_kinase-1"/>
</dbReference>
<dbReference type="PANTHER" id="PTHR20858">
    <property type="entry name" value="PHOSPHOMETHYLPYRIMIDINE KINASE"/>
    <property type="match status" value="1"/>
</dbReference>
<comment type="pathway">
    <text evidence="3">Cofactor biosynthesis; thiamine diphosphate biosynthesis; 4-amino-2-methyl-5-diphosphomethylpyrimidine from 5-amino-1-(5-phospho-D-ribosyl)imidazole: step 3/3.</text>
</comment>
<evidence type="ECO:0000313" key="18">
    <source>
        <dbReference type="Proteomes" id="UP000886804"/>
    </source>
</evidence>
<evidence type="ECO:0000259" key="16">
    <source>
        <dbReference type="Pfam" id="PF08543"/>
    </source>
</evidence>
<dbReference type="EC" id="2.7.4.7" evidence="6"/>